<sequence length="371" mass="40828">MLQQTNNKVSVVLGSQWGDEGKGKLVDILASEIDVCVRCQGGNNAGHTIVVGDKKYAFHVLPSGKYHLEYLSDVACTLPSSLSLSLIFSPMIIHTLCGVGLVNPDCVSVIGSGVVIHLPSFFEELGELEAKGLDCQGRILVSDRCHLVFDFHQIVDGIKETELGRGSIGTTKKGIGPAYSSKASRSGIRVHHLYQFAEFERRLRTIIENRRKRYGDFEYDVDVEIARYRKLAERLRPMVIDSVEFLHRKIRENKRILVEGANALMLDLDFGTYPYVTSSNTSIGGVCTGLGIPPQLVGNVVGVVKAYTTRVGGGPFPTELLDEDGTKLQQIGAEYGVTTGRPRRCGWLDMVVLRYSTMINGYSSINLTKLD</sequence>
<organism evidence="1 2">
    <name type="scientific">Spiromyces aspiralis</name>
    <dbReference type="NCBI Taxonomy" id="68401"/>
    <lineage>
        <taxon>Eukaryota</taxon>
        <taxon>Fungi</taxon>
        <taxon>Fungi incertae sedis</taxon>
        <taxon>Zoopagomycota</taxon>
        <taxon>Kickxellomycotina</taxon>
        <taxon>Kickxellomycetes</taxon>
        <taxon>Kickxellales</taxon>
        <taxon>Kickxellaceae</taxon>
        <taxon>Spiromyces</taxon>
    </lineage>
</organism>
<accession>A0ACC1HNB4</accession>
<keyword evidence="2" id="KW-1185">Reference proteome</keyword>
<evidence type="ECO:0000313" key="1">
    <source>
        <dbReference type="EMBL" id="KAJ1677505.1"/>
    </source>
</evidence>
<dbReference type="EMBL" id="JAMZIH010002350">
    <property type="protein sequence ID" value="KAJ1677505.1"/>
    <property type="molecule type" value="Genomic_DNA"/>
</dbReference>
<proteinExistence type="predicted"/>
<protein>
    <submittedName>
        <fullName evidence="1">Adenylosuccinate synthase</fullName>
        <ecNumber evidence="1">6.3.4.4</ecNumber>
    </submittedName>
</protein>
<evidence type="ECO:0000313" key="2">
    <source>
        <dbReference type="Proteomes" id="UP001145114"/>
    </source>
</evidence>
<comment type="caution">
    <text evidence="1">The sequence shown here is derived from an EMBL/GenBank/DDBJ whole genome shotgun (WGS) entry which is preliminary data.</text>
</comment>
<reference evidence="1" key="1">
    <citation type="submission" date="2022-06" db="EMBL/GenBank/DDBJ databases">
        <title>Phylogenomic reconstructions and comparative analyses of Kickxellomycotina fungi.</title>
        <authorList>
            <person name="Reynolds N.K."/>
            <person name="Stajich J.E."/>
            <person name="Barry K."/>
            <person name="Grigoriev I.V."/>
            <person name="Crous P."/>
            <person name="Smith M.E."/>
        </authorList>
    </citation>
    <scope>NUCLEOTIDE SEQUENCE</scope>
    <source>
        <strain evidence="1">RSA 2271</strain>
    </source>
</reference>
<name>A0ACC1HNB4_9FUNG</name>
<keyword evidence="1" id="KW-0436">Ligase</keyword>
<dbReference type="Proteomes" id="UP001145114">
    <property type="component" value="Unassembled WGS sequence"/>
</dbReference>
<dbReference type="EC" id="6.3.4.4" evidence="1"/>
<gene>
    <name evidence="1" type="primary">ADE12_2</name>
    <name evidence="1" type="ORF">EV182_006029</name>
</gene>
<feature type="non-terminal residue" evidence="1">
    <location>
        <position position="371"/>
    </location>
</feature>